<evidence type="ECO:0000313" key="3">
    <source>
        <dbReference type="Proteomes" id="UP000807342"/>
    </source>
</evidence>
<reference evidence="2" key="1">
    <citation type="submission" date="2020-11" db="EMBL/GenBank/DDBJ databases">
        <authorList>
            <consortium name="DOE Joint Genome Institute"/>
            <person name="Ahrendt S."/>
            <person name="Riley R."/>
            <person name="Andreopoulos W."/>
            <person name="Labutti K."/>
            <person name="Pangilinan J."/>
            <person name="Ruiz-Duenas F.J."/>
            <person name="Barrasa J.M."/>
            <person name="Sanchez-Garcia M."/>
            <person name="Camarero S."/>
            <person name="Miyauchi S."/>
            <person name="Serrano A."/>
            <person name="Linde D."/>
            <person name="Babiker R."/>
            <person name="Drula E."/>
            <person name="Ayuso-Fernandez I."/>
            <person name="Pacheco R."/>
            <person name="Padilla G."/>
            <person name="Ferreira P."/>
            <person name="Barriuso J."/>
            <person name="Kellner H."/>
            <person name="Castanera R."/>
            <person name="Alfaro M."/>
            <person name="Ramirez L."/>
            <person name="Pisabarro A.G."/>
            <person name="Kuo A."/>
            <person name="Tritt A."/>
            <person name="Lipzen A."/>
            <person name="He G."/>
            <person name="Yan M."/>
            <person name="Ng V."/>
            <person name="Cullen D."/>
            <person name="Martin F."/>
            <person name="Rosso M.-N."/>
            <person name="Henrissat B."/>
            <person name="Hibbett D."/>
            <person name="Martinez A.T."/>
            <person name="Grigoriev I.V."/>
        </authorList>
    </citation>
    <scope>NUCLEOTIDE SEQUENCE</scope>
    <source>
        <strain evidence="2">MF-IS2</strain>
    </source>
</reference>
<dbReference type="PANTHER" id="PTHR21310:SF15">
    <property type="entry name" value="AMINOGLYCOSIDE PHOSPHOTRANSFERASE DOMAIN-CONTAINING PROTEIN"/>
    <property type="match status" value="1"/>
</dbReference>
<dbReference type="InterPro" id="IPR002575">
    <property type="entry name" value="Aminoglycoside_PTrfase"/>
</dbReference>
<dbReference type="SUPFAM" id="SSF56112">
    <property type="entry name" value="Protein kinase-like (PK-like)"/>
    <property type="match status" value="1"/>
</dbReference>
<evidence type="ECO:0000259" key="1">
    <source>
        <dbReference type="Pfam" id="PF01636"/>
    </source>
</evidence>
<protein>
    <recommendedName>
        <fullName evidence="1">Aminoglycoside phosphotransferase domain-containing protein</fullName>
    </recommendedName>
</protein>
<evidence type="ECO:0000313" key="2">
    <source>
        <dbReference type="EMBL" id="KAF9448527.1"/>
    </source>
</evidence>
<dbReference type="InterPro" id="IPR011009">
    <property type="entry name" value="Kinase-like_dom_sf"/>
</dbReference>
<feature type="domain" description="Aminoglycoside phosphotransferase" evidence="1">
    <location>
        <begin position="75"/>
        <end position="302"/>
    </location>
</feature>
<dbReference type="AlphaFoldDB" id="A0A9P5XEA6"/>
<dbReference type="Gene3D" id="3.90.1200.10">
    <property type="match status" value="1"/>
</dbReference>
<dbReference type="EMBL" id="MU151158">
    <property type="protein sequence ID" value="KAF9448527.1"/>
    <property type="molecule type" value="Genomic_DNA"/>
</dbReference>
<dbReference type="Proteomes" id="UP000807342">
    <property type="component" value="Unassembled WGS sequence"/>
</dbReference>
<gene>
    <name evidence="2" type="ORF">P691DRAFT_669241</name>
</gene>
<name>A0A9P5XEA6_9AGAR</name>
<comment type="caution">
    <text evidence="2">The sequence shown here is derived from an EMBL/GenBank/DDBJ whole genome shotgun (WGS) entry which is preliminary data.</text>
</comment>
<dbReference type="Pfam" id="PF01636">
    <property type="entry name" value="APH"/>
    <property type="match status" value="1"/>
</dbReference>
<sequence length="373" mass="41632">MDFVPNIMTPIQKSSISRIPLDILKSARNVIATEAKGLSGSEGHGLKAVKLDEGGYNEVFLISPQTDSSHFNVIEPFVVRLPKKVTLLPYKVVNEVNCISMISSRCPDIPVPEVYAFSSDVPDPFIAQEYIDGNPLSSSWNGYTEDEKRQVAQRVADIVVKMGEMRFDQIGSFTGDVGALLGPTVEGSKLFKGRFKFHSQECYDIGPYKSTKDYVLACYDKEIYYYTHAPTSDIDFGLFENTSLQDFIDQLRAKREQLATSFVAADEPFVLVHGDFNGRNIMMQGLKVRAVLDWEFSGAYPLSEIVGGVGIDVLEVIDDDSERENAKWSQRIMAMVGETARQRGWTEREVEMLVGDGDPVVGHAKMEMFPTSF</sequence>
<dbReference type="OrthoDB" id="2906425at2759"/>
<dbReference type="PANTHER" id="PTHR21310">
    <property type="entry name" value="AMINOGLYCOSIDE PHOSPHOTRANSFERASE-RELATED-RELATED"/>
    <property type="match status" value="1"/>
</dbReference>
<keyword evidence="3" id="KW-1185">Reference proteome</keyword>
<organism evidence="2 3">
    <name type="scientific">Macrolepiota fuliginosa MF-IS2</name>
    <dbReference type="NCBI Taxonomy" id="1400762"/>
    <lineage>
        <taxon>Eukaryota</taxon>
        <taxon>Fungi</taxon>
        <taxon>Dikarya</taxon>
        <taxon>Basidiomycota</taxon>
        <taxon>Agaricomycotina</taxon>
        <taxon>Agaricomycetes</taxon>
        <taxon>Agaricomycetidae</taxon>
        <taxon>Agaricales</taxon>
        <taxon>Agaricineae</taxon>
        <taxon>Agaricaceae</taxon>
        <taxon>Macrolepiota</taxon>
    </lineage>
</organism>
<accession>A0A9P5XEA6</accession>
<dbReference type="InterPro" id="IPR051678">
    <property type="entry name" value="AGP_Transferase"/>
</dbReference>
<proteinExistence type="predicted"/>